<reference evidence="5 6" key="1">
    <citation type="journal article" date="2020" name="Nat. Commun.">
        <title>Genome of Tripterygium wilfordii and identification of cytochrome P450 involved in triptolide biosynthesis.</title>
        <authorList>
            <person name="Tu L."/>
            <person name="Su P."/>
            <person name="Zhang Z."/>
            <person name="Gao L."/>
            <person name="Wang J."/>
            <person name="Hu T."/>
            <person name="Zhou J."/>
            <person name="Zhang Y."/>
            <person name="Zhao Y."/>
            <person name="Liu Y."/>
            <person name="Song Y."/>
            <person name="Tong Y."/>
            <person name="Lu Y."/>
            <person name="Yang J."/>
            <person name="Xu C."/>
            <person name="Jia M."/>
            <person name="Peters R.J."/>
            <person name="Huang L."/>
            <person name="Gao W."/>
        </authorList>
    </citation>
    <scope>NUCLEOTIDE SEQUENCE [LARGE SCALE GENOMIC DNA]</scope>
    <source>
        <strain evidence="6">cv. XIE 37</strain>
        <tissue evidence="5">Leaf</tissue>
    </source>
</reference>
<dbReference type="Proteomes" id="UP000593562">
    <property type="component" value="Unassembled WGS sequence"/>
</dbReference>
<dbReference type="EMBL" id="JAAARO010000004">
    <property type="protein sequence ID" value="KAF5749359.1"/>
    <property type="molecule type" value="Genomic_DNA"/>
</dbReference>
<evidence type="ECO:0000313" key="6">
    <source>
        <dbReference type="Proteomes" id="UP000593562"/>
    </source>
</evidence>
<proteinExistence type="inferred from homology"/>
<dbReference type="SUPFAM" id="SSF50685">
    <property type="entry name" value="Barwin-like endoglucanases"/>
    <property type="match status" value="1"/>
</dbReference>
<dbReference type="AlphaFoldDB" id="A0A7J7DSU6"/>
<keyword evidence="3" id="KW-0964">Secreted</keyword>
<sequence length="102" mass="11299">MTTTKALLTLNDFRKGGYKGVPAKCDGRWHEKSERVVALSTGWYNGGSRCGKMIRIKASDGKVLWRRLLTSVTLATAVIKSMVDSHPVGTILFLDLMLFGRL</sequence>
<gene>
    <name evidence="5" type="ORF">HS088_TW04G01327</name>
</gene>
<protein>
    <submittedName>
        <fullName evidence="5">Uncharacterized protein</fullName>
    </submittedName>
</protein>
<keyword evidence="4" id="KW-0732">Signal</keyword>
<name>A0A7J7DSU6_TRIWF</name>
<dbReference type="GO" id="GO:0005576">
    <property type="term" value="C:extracellular region"/>
    <property type="evidence" value="ECO:0007669"/>
    <property type="project" value="UniProtKB-SubCell"/>
</dbReference>
<dbReference type="InParanoid" id="A0A7J7DSU6"/>
<keyword evidence="6" id="KW-1185">Reference proteome</keyword>
<comment type="caution">
    <text evidence="5">The sequence shown here is derived from an EMBL/GenBank/DDBJ whole genome shotgun (WGS) entry which is preliminary data.</text>
</comment>
<evidence type="ECO:0000256" key="3">
    <source>
        <dbReference type="ARBA" id="ARBA00022525"/>
    </source>
</evidence>
<dbReference type="Pfam" id="PF24300">
    <property type="entry name" value="KWL1"/>
    <property type="match status" value="1"/>
</dbReference>
<dbReference type="InterPro" id="IPR036908">
    <property type="entry name" value="RlpA-like_sf"/>
</dbReference>
<comment type="subcellular location">
    <subcellularLocation>
        <location evidence="1">Secreted</location>
    </subcellularLocation>
</comment>
<evidence type="ECO:0000256" key="4">
    <source>
        <dbReference type="ARBA" id="ARBA00022729"/>
    </source>
</evidence>
<evidence type="ECO:0000313" key="5">
    <source>
        <dbReference type="EMBL" id="KAF5749359.1"/>
    </source>
</evidence>
<comment type="similarity">
    <text evidence="2">Belongs to the kiwellin family.</text>
</comment>
<evidence type="ECO:0000256" key="2">
    <source>
        <dbReference type="ARBA" id="ARBA00005592"/>
    </source>
</evidence>
<dbReference type="Gene3D" id="2.40.40.10">
    <property type="entry name" value="RlpA-like domain"/>
    <property type="match status" value="1"/>
</dbReference>
<evidence type="ECO:0000256" key="1">
    <source>
        <dbReference type="ARBA" id="ARBA00004613"/>
    </source>
</evidence>
<accession>A0A7J7DSU6</accession>
<dbReference type="InterPro" id="IPR039271">
    <property type="entry name" value="Kiwellin-like"/>
</dbReference>
<dbReference type="PANTHER" id="PTHR33191">
    <property type="entry name" value="RIPENING-RELATED PROTEIN 2-RELATED"/>
    <property type="match status" value="1"/>
</dbReference>
<organism evidence="5 6">
    <name type="scientific">Tripterygium wilfordii</name>
    <name type="common">Thunder God vine</name>
    <dbReference type="NCBI Taxonomy" id="458696"/>
    <lineage>
        <taxon>Eukaryota</taxon>
        <taxon>Viridiplantae</taxon>
        <taxon>Streptophyta</taxon>
        <taxon>Embryophyta</taxon>
        <taxon>Tracheophyta</taxon>
        <taxon>Spermatophyta</taxon>
        <taxon>Magnoliopsida</taxon>
        <taxon>eudicotyledons</taxon>
        <taxon>Gunneridae</taxon>
        <taxon>Pentapetalae</taxon>
        <taxon>rosids</taxon>
        <taxon>fabids</taxon>
        <taxon>Celastrales</taxon>
        <taxon>Celastraceae</taxon>
        <taxon>Tripterygium</taxon>
    </lineage>
</organism>
<dbReference type="PANTHER" id="PTHR33191:SF9">
    <property type="entry name" value="RIPENING-RELATED PROTEIN 2-RELATED"/>
    <property type="match status" value="1"/>
</dbReference>